<sequence>MIRFDWSCQAVALSITLLLLPFAHTPRLQAGSHVSSPSQIFCAGIPCLRGLMTVPLRRIYRTQSIIPASVNAIAEPLAGITRFWRTHRVNIVDFCGVISPIDEQAGYARKMISDVCQIDDEKYSAAGNPADPRAGWLREKHVAWSWLFGLLSEATPSIWWPIIGSHAKHLGSANTLFVAAVLQRHGSQPPCAAVVVVSRVSYRGRSGTGSSASHGLPSQGPQPKRATYVARAGTSTLVALPLRDATRVSSRQLSLCESSW</sequence>
<name>M2WM64_DOTSN</name>
<keyword evidence="3" id="KW-1185">Reference proteome</keyword>
<dbReference type="HOGENOM" id="CLU_1069670_0_0_1"/>
<keyword evidence="1" id="KW-0732">Signal</keyword>
<accession>M2WM64</accession>
<proteinExistence type="predicted"/>
<feature type="chain" id="PRO_5004028908" evidence="1">
    <location>
        <begin position="26"/>
        <end position="260"/>
    </location>
</feature>
<evidence type="ECO:0000256" key="1">
    <source>
        <dbReference type="SAM" id="SignalP"/>
    </source>
</evidence>
<reference evidence="2 3" key="2">
    <citation type="journal article" date="2012" name="PLoS Pathog.">
        <title>Diverse lifestyles and strategies of plant pathogenesis encoded in the genomes of eighteen Dothideomycetes fungi.</title>
        <authorList>
            <person name="Ohm R.A."/>
            <person name="Feau N."/>
            <person name="Henrissat B."/>
            <person name="Schoch C.L."/>
            <person name="Horwitz B.A."/>
            <person name="Barry K.W."/>
            <person name="Condon B.J."/>
            <person name="Copeland A.C."/>
            <person name="Dhillon B."/>
            <person name="Glaser F."/>
            <person name="Hesse C.N."/>
            <person name="Kosti I."/>
            <person name="LaButti K."/>
            <person name="Lindquist E.A."/>
            <person name="Lucas S."/>
            <person name="Salamov A.A."/>
            <person name="Bradshaw R.E."/>
            <person name="Ciuffetti L."/>
            <person name="Hamelin R.C."/>
            <person name="Kema G.H.J."/>
            <person name="Lawrence C."/>
            <person name="Scott J.A."/>
            <person name="Spatafora J.W."/>
            <person name="Turgeon B.G."/>
            <person name="de Wit P.J.G.M."/>
            <person name="Zhong S."/>
            <person name="Goodwin S.B."/>
            <person name="Grigoriev I.V."/>
        </authorList>
    </citation>
    <scope>NUCLEOTIDE SEQUENCE [LARGE SCALE GENOMIC DNA]</scope>
    <source>
        <strain evidence="3">NZE10 / CBS 128990</strain>
    </source>
</reference>
<dbReference type="Proteomes" id="UP000016933">
    <property type="component" value="Unassembled WGS sequence"/>
</dbReference>
<dbReference type="EMBL" id="KB446540">
    <property type="protein sequence ID" value="EME43133.1"/>
    <property type="molecule type" value="Genomic_DNA"/>
</dbReference>
<organism evidence="2 3">
    <name type="scientific">Dothistroma septosporum (strain NZE10 / CBS 128990)</name>
    <name type="common">Red band needle blight fungus</name>
    <name type="synonym">Mycosphaerella pini</name>
    <dbReference type="NCBI Taxonomy" id="675120"/>
    <lineage>
        <taxon>Eukaryota</taxon>
        <taxon>Fungi</taxon>
        <taxon>Dikarya</taxon>
        <taxon>Ascomycota</taxon>
        <taxon>Pezizomycotina</taxon>
        <taxon>Dothideomycetes</taxon>
        <taxon>Dothideomycetidae</taxon>
        <taxon>Mycosphaerellales</taxon>
        <taxon>Mycosphaerellaceae</taxon>
        <taxon>Dothistroma</taxon>
    </lineage>
</organism>
<evidence type="ECO:0000313" key="2">
    <source>
        <dbReference type="EMBL" id="EME43133.1"/>
    </source>
</evidence>
<reference evidence="3" key="1">
    <citation type="journal article" date="2012" name="PLoS Genet.">
        <title>The genomes of the fungal plant pathogens Cladosporium fulvum and Dothistroma septosporum reveal adaptation to different hosts and lifestyles but also signatures of common ancestry.</title>
        <authorList>
            <person name="de Wit P.J.G.M."/>
            <person name="van der Burgt A."/>
            <person name="Oekmen B."/>
            <person name="Stergiopoulos I."/>
            <person name="Abd-Elsalam K.A."/>
            <person name="Aerts A.L."/>
            <person name="Bahkali A.H."/>
            <person name="Beenen H.G."/>
            <person name="Chettri P."/>
            <person name="Cox M.P."/>
            <person name="Datema E."/>
            <person name="de Vries R.P."/>
            <person name="Dhillon B."/>
            <person name="Ganley A.R."/>
            <person name="Griffiths S.A."/>
            <person name="Guo Y."/>
            <person name="Hamelin R.C."/>
            <person name="Henrissat B."/>
            <person name="Kabir M.S."/>
            <person name="Jashni M.K."/>
            <person name="Kema G."/>
            <person name="Klaubauf S."/>
            <person name="Lapidus A."/>
            <person name="Levasseur A."/>
            <person name="Lindquist E."/>
            <person name="Mehrabi R."/>
            <person name="Ohm R.A."/>
            <person name="Owen T.J."/>
            <person name="Salamov A."/>
            <person name="Schwelm A."/>
            <person name="Schijlen E."/>
            <person name="Sun H."/>
            <person name="van den Burg H.A."/>
            <person name="van Ham R.C.H.J."/>
            <person name="Zhang S."/>
            <person name="Goodwin S.B."/>
            <person name="Grigoriev I.V."/>
            <person name="Collemare J."/>
            <person name="Bradshaw R.E."/>
        </authorList>
    </citation>
    <scope>NUCLEOTIDE SEQUENCE [LARGE SCALE GENOMIC DNA]</scope>
    <source>
        <strain evidence="3">NZE10 / CBS 128990</strain>
    </source>
</reference>
<dbReference type="AlphaFoldDB" id="M2WM64"/>
<protein>
    <submittedName>
        <fullName evidence="2">Uncharacterized protein</fullName>
    </submittedName>
</protein>
<evidence type="ECO:0000313" key="3">
    <source>
        <dbReference type="Proteomes" id="UP000016933"/>
    </source>
</evidence>
<gene>
    <name evidence="2" type="ORF">DOTSEDRAFT_35455</name>
</gene>
<feature type="signal peptide" evidence="1">
    <location>
        <begin position="1"/>
        <end position="25"/>
    </location>
</feature>